<evidence type="ECO:0000256" key="2">
    <source>
        <dbReference type="ARBA" id="ARBA00022448"/>
    </source>
</evidence>
<dbReference type="RefSeq" id="WP_188983676.1">
    <property type="nucleotide sequence ID" value="NZ_BMPO01000005.1"/>
</dbReference>
<evidence type="ECO:0000313" key="6">
    <source>
        <dbReference type="EMBL" id="GGJ99050.1"/>
    </source>
</evidence>
<keyword evidence="4" id="KW-0653">Protein transport</keyword>
<dbReference type="CDD" id="cd16325">
    <property type="entry name" value="LolA"/>
    <property type="match status" value="1"/>
</dbReference>
<dbReference type="GO" id="GO:0015031">
    <property type="term" value="P:protein transport"/>
    <property type="evidence" value="ECO:0007669"/>
    <property type="project" value="UniProtKB-KW"/>
</dbReference>
<evidence type="ECO:0000256" key="4">
    <source>
        <dbReference type="ARBA" id="ARBA00022927"/>
    </source>
</evidence>
<dbReference type="Pfam" id="PF19574">
    <property type="entry name" value="LolA_3"/>
    <property type="match status" value="1"/>
</dbReference>
<dbReference type="AlphaFoldDB" id="A0A917PY67"/>
<reference evidence="6" key="1">
    <citation type="journal article" date="2014" name="Int. J. Syst. Evol. Microbiol.">
        <title>Complete genome sequence of Corynebacterium casei LMG S-19264T (=DSM 44701T), isolated from a smear-ripened cheese.</title>
        <authorList>
            <consortium name="US DOE Joint Genome Institute (JGI-PGF)"/>
            <person name="Walter F."/>
            <person name="Albersmeier A."/>
            <person name="Kalinowski J."/>
            <person name="Ruckert C."/>
        </authorList>
    </citation>
    <scope>NUCLEOTIDE SEQUENCE</scope>
    <source>
        <strain evidence="6">JCM 30078</strain>
    </source>
</reference>
<protein>
    <submittedName>
        <fullName evidence="6">Outer-membrane lipoprotein carrier protein</fullName>
    </submittedName>
</protein>
<keyword evidence="2" id="KW-0813">Transport</keyword>
<dbReference type="InterPro" id="IPR004564">
    <property type="entry name" value="OM_lipoprot_carrier_LolA-like"/>
</dbReference>
<proteinExistence type="predicted"/>
<keyword evidence="3 5" id="KW-0732">Signal</keyword>
<evidence type="ECO:0000256" key="3">
    <source>
        <dbReference type="ARBA" id="ARBA00022729"/>
    </source>
</evidence>
<reference evidence="6" key="2">
    <citation type="submission" date="2020-09" db="EMBL/GenBank/DDBJ databases">
        <authorList>
            <person name="Sun Q."/>
            <person name="Ohkuma M."/>
        </authorList>
    </citation>
    <scope>NUCLEOTIDE SEQUENCE</scope>
    <source>
        <strain evidence="6">JCM 30078</strain>
    </source>
</reference>
<evidence type="ECO:0000256" key="5">
    <source>
        <dbReference type="SAM" id="SignalP"/>
    </source>
</evidence>
<organism evidence="6 7">
    <name type="scientific">Pseudomonas matsuisoli</name>
    <dbReference type="NCBI Taxonomy" id="1515666"/>
    <lineage>
        <taxon>Bacteria</taxon>
        <taxon>Pseudomonadati</taxon>
        <taxon>Pseudomonadota</taxon>
        <taxon>Gammaproteobacteria</taxon>
        <taxon>Pseudomonadales</taxon>
        <taxon>Pseudomonadaceae</taxon>
        <taxon>Pseudomonas</taxon>
    </lineage>
</organism>
<comment type="subunit">
    <text evidence="1">Monomer.</text>
</comment>
<keyword evidence="6" id="KW-0449">Lipoprotein</keyword>
<dbReference type="Gene3D" id="2.50.20.10">
    <property type="entry name" value="Lipoprotein localisation LolA/LolB/LppX"/>
    <property type="match status" value="1"/>
</dbReference>
<feature type="signal peptide" evidence="5">
    <location>
        <begin position="1"/>
        <end position="21"/>
    </location>
</feature>
<evidence type="ECO:0000256" key="1">
    <source>
        <dbReference type="ARBA" id="ARBA00011245"/>
    </source>
</evidence>
<dbReference type="Proteomes" id="UP000635983">
    <property type="component" value="Unassembled WGS sequence"/>
</dbReference>
<name>A0A917PY67_9PSED</name>
<keyword evidence="7" id="KW-1185">Reference proteome</keyword>
<sequence>MRVIRLLIAMLLLGPATLAQALELTQLTERLREPAVIRGAFIQEKHLRALAKPLTSRGHYVLARDQGLLWALESPLQQVYRITPDGIERRTDDSWQPTQPNGASGRQNQLSLALLSADHARLSRDFELQLSGTDAEWQLVLTPKSTLLKQIFRAITLHGSSRVERIELDETQGDRTILRLIDGQPDSQLTAQERHDFER</sequence>
<evidence type="ECO:0000313" key="7">
    <source>
        <dbReference type="Proteomes" id="UP000635983"/>
    </source>
</evidence>
<gene>
    <name evidence="6" type="ORF">GCM10009304_26170</name>
</gene>
<dbReference type="SUPFAM" id="SSF89392">
    <property type="entry name" value="Prokaryotic lipoproteins and lipoprotein localization factors"/>
    <property type="match status" value="1"/>
</dbReference>
<dbReference type="InterPro" id="IPR029046">
    <property type="entry name" value="LolA/LolB/LppX"/>
</dbReference>
<feature type="chain" id="PRO_5037251233" evidence="5">
    <location>
        <begin position="22"/>
        <end position="199"/>
    </location>
</feature>
<comment type="caution">
    <text evidence="6">The sequence shown here is derived from an EMBL/GenBank/DDBJ whole genome shotgun (WGS) entry which is preliminary data.</text>
</comment>
<dbReference type="EMBL" id="BMPO01000005">
    <property type="protein sequence ID" value="GGJ99050.1"/>
    <property type="molecule type" value="Genomic_DNA"/>
</dbReference>
<accession>A0A917PY67</accession>